<keyword evidence="2" id="KW-0235">DNA replication</keyword>
<keyword evidence="7" id="KW-1185">Reference proteome</keyword>
<dbReference type="NCBIfam" id="NF011538">
    <property type="entry name" value="PRK14975.1-1"/>
    <property type="match status" value="1"/>
</dbReference>
<dbReference type="InterPro" id="IPR001098">
    <property type="entry name" value="DNA-dir_DNA_pol_A_palm_dom"/>
</dbReference>
<dbReference type="InterPro" id="IPR043502">
    <property type="entry name" value="DNA/RNA_pol_sf"/>
</dbReference>
<comment type="caution">
    <text evidence="6">The sequence shown here is derived from an EMBL/GenBank/DDBJ whole genome shotgun (WGS) entry which is preliminary data.</text>
</comment>
<dbReference type="SMART" id="SM00482">
    <property type="entry name" value="POLAc"/>
    <property type="match status" value="1"/>
</dbReference>
<reference evidence="7" key="1">
    <citation type="journal article" date="2019" name="Int. J. Syst. Evol. Microbiol.">
        <title>The Global Catalogue of Microorganisms (GCM) 10K type strain sequencing project: providing services to taxonomists for standard genome sequencing and annotation.</title>
        <authorList>
            <consortium name="The Broad Institute Genomics Platform"/>
            <consortium name="The Broad Institute Genome Sequencing Center for Infectious Disease"/>
            <person name="Wu L."/>
            <person name="Ma J."/>
        </authorList>
    </citation>
    <scope>NUCLEOTIDE SEQUENCE [LARGE SCALE GENOMIC DNA]</scope>
    <source>
        <strain evidence="7">JCM 16014</strain>
    </source>
</reference>
<keyword evidence="6" id="KW-0378">Hydrolase</keyword>
<organism evidence="6 7">
    <name type="scientific">Catenulispora yoronensis</name>
    <dbReference type="NCBI Taxonomy" id="450799"/>
    <lineage>
        <taxon>Bacteria</taxon>
        <taxon>Bacillati</taxon>
        <taxon>Actinomycetota</taxon>
        <taxon>Actinomycetes</taxon>
        <taxon>Catenulisporales</taxon>
        <taxon>Catenulisporaceae</taxon>
        <taxon>Catenulispora</taxon>
    </lineage>
</organism>
<keyword evidence="6" id="KW-0269">Exonuclease</keyword>
<dbReference type="PANTHER" id="PTHR10133">
    <property type="entry name" value="DNA POLYMERASE I"/>
    <property type="match status" value="1"/>
</dbReference>
<comment type="catalytic activity">
    <reaction evidence="3">
        <text>DNA(n) + a 2'-deoxyribonucleoside 5'-triphosphate = DNA(n+1) + diphosphate</text>
        <dbReference type="Rhea" id="RHEA:22508"/>
        <dbReference type="Rhea" id="RHEA-COMP:17339"/>
        <dbReference type="Rhea" id="RHEA-COMP:17340"/>
        <dbReference type="ChEBI" id="CHEBI:33019"/>
        <dbReference type="ChEBI" id="CHEBI:61560"/>
        <dbReference type="ChEBI" id="CHEBI:173112"/>
        <dbReference type="EC" id="2.7.7.7"/>
    </reaction>
</comment>
<gene>
    <name evidence="6" type="ORF">GCM10009839_80540</name>
</gene>
<proteinExistence type="predicted"/>
<dbReference type="PANTHER" id="PTHR10133:SF27">
    <property type="entry name" value="DNA POLYMERASE NU"/>
    <property type="match status" value="1"/>
</dbReference>
<dbReference type="Gene3D" id="1.10.150.20">
    <property type="entry name" value="5' to 3' exonuclease, C-terminal subdomain"/>
    <property type="match status" value="1"/>
</dbReference>
<dbReference type="SUPFAM" id="SSF56672">
    <property type="entry name" value="DNA/RNA polymerases"/>
    <property type="match status" value="1"/>
</dbReference>
<feature type="region of interest" description="Disordered" evidence="4">
    <location>
        <begin position="118"/>
        <end position="148"/>
    </location>
</feature>
<evidence type="ECO:0000256" key="3">
    <source>
        <dbReference type="ARBA" id="ARBA00049244"/>
    </source>
</evidence>
<name>A0ABP5H0Q8_9ACTN</name>
<dbReference type="Proteomes" id="UP001500751">
    <property type="component" value="Unassembled WGS sequence"/>
</dbReference>
<dbReference type="EC" id="2.7.7.7" evidence="1"/>
<dbReference type="GO" id="GO:0004527">
    <property type="term" value="F:exonuclease activity"/>
    <property type="evidence" value="ECO:0007669"/>
    <property type="project" value="UniProtKB-KW"/>
</dbReference>
<accession>A0ABP5H0Q8</accession>
<evidence type="ECO:0000259" key="5">
    <source>
        <dbReference type="SMART" id="SM00482"/>
    </source>
</evidence>
<dbReference type="PRINTS" id="PR00868">
    <property type="entry name" value="DNAPOLI"/>
</dbReference>
<dbReference type="EMBL" id="BAAAQN010000071">
    <property type="protein sequence ID" value="GAA2058559.1"/>
    <property type="molecule type" value="Genomic_DNA"/>
</dbReference>
<evidence type="ECO:0000313" key="7">
    <source>
        <dbReference type="Proteomes" id="UP001500751"/>
    </source>
</evidence>
<dbReference type="Pfam" id="PF00476">
    <property type="entry name" value="DNA_pol_A"/>
    <property type="match status" value="1"/>
</dbReference>
<evidence type="ECO:0000256" key="2">
    <source>
        <dbReference type="ARBA" id="ARBA00022705"/>
    </source>
</evidence>
<evidence type="ECO:0000256" key="4">
    <source>
        <dbReference type="SAM" id="MobiDB-lite"/>
    </source>
</evidence>
<sequence length="574" mass="61482">MQIAATYDPEGFKDRGFVQAISEEGDAAGQPRAVADLEAEIGTLEAASAPDAPDHPRWIWPATADLAPALLRRGVRVDRCHDLALTEALLVAYEGRCGAPRSLGAAWARLHGLPVPPDRAEGTLEAPADNPTTQPALFEPDRSGLPPDADPLRAVREVHAEQLRRIAATEHPGRFRLLVAAESAAALAAAEMAHHGLPWRADVHGEILAEILGPRPVDGSPPRAMAAATAELAAALGVRALNPDSAPQVTKAFADVGVKLPSLRRWDLEKIDHPAIPLLLKYKELSRLYSFNGWVWRDTWVVAGRFRPEYTVGGVVTGRWAARGGGALQIARRLRKAVIADPGWVFVAADAAQLEPRILAAMAQDPGMAEATQSDDMYAALAGVFEGSRDQAKLGLLGAMYGQTGGGAAAPLALMRRRFPKATALLDEAAREGERGRLVRSHLGRTCPPPSERWQSAIAGDAEADAADDSNRRSGQVARARGRFTRNFVIQATAAEWAEVLLALLRQRLRRLDGAQLVFFQHDEVLVHVPKEHAAAAAGMIGECAALAGRLVFGPGPVRFPMSVHSVECYGDAK</sequence>
<evidence type="ECO:0000313" key="6">
    <source>
        <dbReference type="EMBL" id="GAA2058559.1"/>
    </source>
</evidence>
<keyword evidence="6" id="KW-0540">Nuclease</keyword>
<protein>
    <recommendedName>
        <fullName evidence="1">DNA-directed DNA polymerase</fullName>
        <ecNumber evidence="1">2.7.7.7</ecNumber>
    </recommendedName>
</protein>
<dbReference type="CDD" id="cd06444">
    <property type="entry name" value="DNA_pol_A"/>
    <property type="match status" value="1"/>
</dbReference>
<dbReference type="InterPro" id="IPR002298">
    <property type="entry name" value="DNA_polymerase_A"/>
</dbReference>
<feature type="domain" description="DNA-directed DNA polymerase family A palm" evidence="5">
    <location>
        <begin position="331"/>
        <end position="533"/>
    </location>
</feature>
<dbReference type="RefSeq" id="WP_344670994.1">
    <property type="nucleotide sequence ID" value="NZ_BAAAQN010000071.1"/>
</dbReference>
<dbReference type="Gene3D" id="3.30.70.370">
    <property type="match status" value="1"/>
</dbReference>
<evidence type="ECO:0000256" key="1">
    <source>
        <dbReference type="ARBA" id="ARBA00012417"/>
    </source>
</evidence>